<accession>A0AAV5TVB4</accession>
<organism evidence="2 3">
    <name type="scientific">Pristionchus entomophagus</name>
    <dbReference type="NCBI Taxonomy" id="358040"/>
    <lineage>
        <taxon>Eukaryota</taxon>
        <taxon>Metazoa</taxon>
        <taxon>Ecdysozoa</taxon>
        <taxon>Nematoda</taxon>
        <taxon>Chromadorea</taxon>
        <taxon>Rhabditida</taxon>
        <taxon>Rhabditina</taxon>
        <taxon>Diplogasteromorpha</taxon>
        <taxon>Diplogasteroidea</taxon>
        <taxon>Neodiplogasteridae</taxon>
        <taxon>Pristionchus</taxon>
    </lineage>
</organism>
<keyword evidence="1" id="KW-0732">Signal</keyword>
<reference evidence="2" key="1">
    <citation type="submission" date="2023-10" db="EMBL/GenBank/DDBJ databases">
        <title>Genome assembly of Pristionchus species.</title>
        <authorList>
            <person name="Yoshida K."/>
            <person name="Sommer R.J."/>
        </authorList>
    </citation>
    <scope>NUCLEOTIDE SEQUENCE</scope>
    <source>
        <strain evidence="2">RS0144</strain>
    </source>
</reference>
<dbReference type="AlphaFoldDB" id="A0AAV5TVB4"/>
<evidence type="ECO:0000313" key="2">
    <source>
        <dbReference type="EMBL" id="GMS98337.1"/>
    </source>
</evidence>
<name>A0AAV5TVB4_9BILA</name>
<dbReference type="EMBL" id="BTSX01000005">
    <property type="protein sequence ID" value="GMS98337.1"/>
    <property type="molecule type" value="Genomic_DNA"/>
</dbReference>
<protein>
    <recommendedName>
        <fullName evidence="4">CUB domain-containing protein</fullName>
    </recommendedName>
</protein>
<feature type="signal peptide" evidence="1">
    <location>
        <begin position="1"/>
        <end position="17"/>
    </location>
</feature>
<comment type="caution">
    <text evidence="2">The sequence shown here is derived from an EMBL/GenBank/DDBJ whole genome shotgun (WGS) entry which is preliminary data.</text>
</comment>
<feature type="chain" id="PRO_5043495773" description="CUB domain-containing protein" evidence="1">
    <location>
        <begin position="18"/>
        <end position="348"/>
    </location>
</feature>
<sequence>MKCIAIFALALLSLSNARVTFPNSEILQAPDLINNKANFKCKNQCKVYVDRKSDKLMITQNGNIMETFNTIVSGNAFAPTGVVLPPGDNYVLENRGEPNPEFVLYIVDIKAPNFGAPLYAPQETIGVSFQGPSRYATFLSSFEAMWFSTFAGAFPSGYPRIYATGFDAAGDTNCHPVYQARSQYNAEMSWPTIATAVFTVDFGFVGPHNVSVNYKTIKDPFKAAGESTVYTSPGYVGCSFNSGQNYYSKISQVQEAFTLTADSLDIDASYYGIGPGEPFQFTVSNKTNNLVGSGTYSDHYDKGTYDVSLWWARETPGSSFAIQLDFGNGSGRMITLAMSCIIVLIFAN</sequence>
<keyword evidence="3" id="KW-1185">Reference proteome</keyword>
<feature type="non-terminal residue" evidence="2">
    <location>
        <position position="348"/>
    </location>
</feature>
<proteinExistence type="predicted"/>
<evidence type="ECO:0000313" key="3">
    <source>
        <dbReference type="Proteomes" id="UP001432027"/>
    </source>
</evidence>
<gene>
    <name evidence="2" type="ORF">PENTCL1PPCAC_20512</name>
</gene>
<evidence type="ECO:0000256" key="1">
    <source>
        <dbReference type="SAM" id="SignalP"/>
    </source>
</evidence>
<dbReference type="Proteomes" id="UP001432027">
    <property type="component" value="Unassembled WGS sequence"/>
</dbReference>
<evidence type="ECO:0008006" key="4">
    <source>
        <dbReference type="Google" id="ProtNLM"/>
    </source>
</evidence>